<sequence length="260" mass="27118">MSARYDLSGRLAIVTGGAGGLGRGIAGAFIDAGARVELWDANASALADSAAALGPHATTRTVDITDAAAVEQAADAAFTTHGRVDILVNNAGVLGEVKPIWETSPENFQRVLQVNLFGSYLVTRAVVGRMRDQAPRPSKLTPHPLRGHVVNIASIQGKEGMARAAAYSASKAGLIALTKSVAKETAQDGIIVTAITPAAAETAMAKEISAERRADILGRIPMGRFVEVEEVARMVLWLSSDECSFSTGGIFDLSGGRATY</sequence>
<dbReference type="InterPro" id="IPR036291">
    <property type="entry name" value="NAD(P)-bd_dom_sf"/>
</dbReference>
<comment type="caution">
    <text evidence="3">The sequence shown here is derived from an EMBL/GenBank/DDBJ whole genome shotgun (WGS) entry which is preliminary data.</text>
</comment>
<name>A0A0N1F5D0_9HYPH</name>
<dbReference type="PRINTS" id="PR00081">
    <property type="entry name" value="GDHRDH"/>
</dbReference>
<dbReference type="GO" id="GO:0016616">
    <property type="term" value="F:oxidoreductase activity, acting on the CH-OH group of donors, NAD or NADP as acceptor"/>
    <property type="evidence" value="ECO:0007669"/>
    <property type="project" value="TreeGrafter"/>
</dbReference>
<dbReference type="PANTHER" id="PTHR42760:SF129">
    <property type="entry name" value="OXIDOREDUCTASE"/>
    <property type="match status" value="1"/>
</dbReference>
<dbReference type="PRINTS" id="PR00080">
    <property type="entry name" value="SDRFAMILY"/>
</dbReference>
<gene>
    <name evidence="3" type="ORF">AE618_06275</name>
</gene>
<reference evidence="3 4" key="1">
    <citation type="submission" date="2015-07" db="EMBL/GenBank/DDBJ databases">
        <title>Whole genome sequencing of Bosea vaviloviae isolated from cave pool.</title>
        <authorList>
            <person name="Tan N.E.H."/>
            <person name="Lee Y.P."/>
            <person name="Gan H.M."/>
            <person name="Barton H."/>
            <person name="Savka M.A."/>
        </authorList>
    </citation>
    <scope>NUCLEOTIDE SEQUENCE [LARGE SCALE GENOMIC DNA]</scope>
    <source>
        <strain evidence="3 4">SD260</strain>
    </source>
</reference>
<dbReference type="PATRIC" id="fig|1526658.3.peg.5650"/>
<dbReference type="InterPro" id="IPR002347">
    <property type="entry name" value="SDR_fam"/>
</dbReference>
<proteinExistence type="inferred from homology"/>
<organism evidence="3 4">
    <name type="scientific">Bosea vaviloviae</name>
    <dbReference type="NCBI Taxonomy" id="1526658"/>
    <lineage>
        <taxon>Bacteria</taxon>
        <taxon>Pseudomonadati</taxon>
        <taxon>Pseudomonadota</taxon>
        <taxon>Alphaproteobacteria</taxon>
        <taxon>Hyphomicrobiales</taxon>
        <taxon>Boseaceae</taxon>
        <taxon>Bosea</taxon>
    </lineage>
</organism>
<dbReference type="Gene3D" id="3.40.50.720">
    <property type="entry name" value="NAD(P)-binding Rossmann-like Domain"/>
    <property type="match status" value="1"/>
</dbReference>
<dbReference type="OrthoDB" id="9803333at2"/>
<dbReference type="EMBL" id="LGSZ01000025">
    <property type="protein sequence ID" value="KPH81983.1"/>
    <property type="molecule type" value="Genomic_DNA"/>
</dbReference>
<dbReference type="Proteomes" id="UP000037822">
    <property type="component" value="Unassembled WGS sequence"/>
</dbReference>
<evidence type="ECO:0000313" key="4">
    <source>
        <dbReference type="Proteomes" id="UP000037822"/>
    </source>
</evidence>
<evidence type="ECO:0000313" key="3">
    <source>
        <dbReference type="EMBL" id="KPH81983.1"/>
    </source>
</evidence>
<dbReference type="Pfam" id="PF13561">
    <property type="entry name" value="adh_short_C2"/>
    <property type="match status" value="1"/>
</dbReference>
<dbReference type="GO" id="GO:0030497">
    <property type="term" value="P:fatty acid elongation"/>
    <property type="evidence" value="ECO:0007669"/>
    <property type="project" value="TreeGrafter"/>
</dbReference>
<accession>A0A0N1F5D0</accession>
<dbReference type="FunFam" id="3.40.50.720:FF:000173">
    <property type="entry name" value="3-oxoacyl-[acyl-carrier protein] reductase"/>
    <property type="match status" value="1"/>
</dbReference>
<evidence type="ECO:0000256" key="1">
    <source>
        <dbReference type="ARBA" id="ARBA00006484"/>
    </source>
</evidence>
<dbReference type="SUPFAM" id="SSF51735">
    <property type="entry name" value="NAD(P)-binding Rossmann-fold domains"/>
    <property type="match status" value="1"/>
</dbReference>
<keyword evidence="4" id="KW-1185">Reference proteome</keyword>
<dbReference type="CDD" id="cd05233">
    <property type="entry name" value="SDR_c"/>
    <property type="match status" value="1"/>
</dbReference>
<dbReference type="PANTHER" id="PTHR42760">
    <property type="entry name" value="SHORT-CHAIN DEHYDROGENASES/REDUCTASES FAMILY MEMBER"/>
    <property type="match status" value="1"/>
</dbReference>
<keyword evidence="2" id="KW-0560">Oxidoreductase</keyword>
<comment type="similarity">
    <text evidence="1">Belongs to the short-chain dehydrogenases/reductases (SDR) family.</text>
</comment>
<dbReference type="AlphaFoldDB" id="A0A0N1F5D0"/>
<dbReference type="PROSITE" id="PS00061">
    <property type="entry name" value="ADH_SHORT"/>
    <property type="match status" value="1"/>
</dbReference>
<dbReference type="RefSeq" id="WP_054208171.1">
    <property type="nucleotide sequence ID" value="NZ_LGSZ01000025.1"/>
</dbReference>
<dbReference type="InterPro" id="IPR020904">
    <property type="entry name" value="Sc_DH/Rdtase_CS"/>
</dbReference>
<evidence type="ECO:0000256" key="2">
    <source>
        <dbReference type="ARBA" id="ARBA00023002"/>
    </source>
</evidence>
<protein>
    <submittedName>
        <fullName evidence="3">3-oxoacyl-ACP reductase</fullName>
    </submittedName>
</protein>